<dbReference type="InterPro" id="IPR029058">
    <property type="entry name" value="AB_hydrolase_fold"/>
</dbReference>
<comment type="similarity">
    <text evidence="1 4">Belongs to the type-B carboxylesterase/lipase family.</text>
</comment>
<evidence type="ECO:0000256" key="3">
    <source>
        <dbReference type="ARBA" id="ARBA00022801"/>
    </source>
</evidence>
<gene>
    <name evidence="6" type="ORF">PENTCL1PPCAC_24706</name>
</gene>
<dbReference type="PROSITE" id="PS00941">
    <property type="entry name" value="CARBOXYLESTERASE_B_2"/>
    <property type="match status" value="1"/>
</dbReference>
<dbReference type="EC" id="3.1.1.-" evidence="4"/>
<dbReference type="PANTHER" id="PTHR44590:SF3">
    <property type="entry name" value="CARBOXYLESTERASE TYPE B DOMAIN-CONTAINING PROTEIN"/>
    <property type="match status" value="1"/>
</dbReference>
<dbReference type="InterPro" id="IPR019819">
    <property type="entry name" value="Carboxylesterase_B_CS"/>
</dbReference>
<keyword evidence="3 4" id="KW-0378">Hydrolase</keyword>
<dbReference type="PANTHER" id="PTHR44590">
    <property type="entry name" value="CARBOXYLIC ESTER HYDROLASE-RELATED"/>
    <property type="match status" value="1"/>
</dbReference>
<dbReference type="InterPro" id="IPR019826">
    <property type="entry name" value="Carboxylesterase_B_AS"/>
</dbReference>
<dbReference type="PROSITE" id="PS00122">
    <property type="entry name" value="CARBOXYLESTERASE_B_1"/>
    <property type="match status" value="1"/>
</dbReference>
<feature type="non-terminal residue" evidence="6">
    <location>
        <position position="1"/>
    </location>
</feature>
<dbReference type="GO" id="GO:0052689">
    <property type="term" value="F:carboxylic ester hydrolase activity"/>
    <property type="evidence" value="ECO:0007669"/>
    <property type="project" value="UniProtKB-KW"/>
</dbReference>
<comment type="caution">
    <text evidence="6">The sequence shown here is derived from an EMBL/GenBank/DDBJ whole genome shotgun (WGS) entry which is preliminary data.</text>
</comment>
<organism evidence="6 7">
    <name type="scientific">Pristionchus entomophagus</name>
    <dbReference type="NCBI Taxonomy" id="358040"/>
    <lineage>
        <taxon>Eukaryota</taxon>
        <taxon>Metazoa</taxon>
        <taxon>Ecdysozoa</taxon>
        <taxon>Nematoda</taxon>
        <taxon>Chromadorea</taxon>
        <taxon>Rhabditida</taxon>
        <taxon>Rhabditina</taxon>
        <taxon>Diplogasteromorpha</taxon>
        <taxon>Diplogasteroidea</taxon>
        <taxon>Neodiplogasteridae</taxon>
        <taxon>Pristionchus</taxon>
    </lineage>
</organism>
<evidence type="ECO:0000256" key="1">
    <source>
        <dbReference type="ARBA" id="ARBA00005964"/>
    </source>
</evidence>
<dbReference type="EMBL" id="BTSX01000005">
    <property type="protein sequence ID" value="GMT02532.1"/>
    <property type="molecule type" value="Genomic_DNA"/>
</dbReference>
<proteinExistence type="inferred from homology"/>
<reference evidence="6" key="1">
    <citation type="submission" date="2023-10" db="EMBL/GenBank/DDBJ databases">
        <title>Genome assembly of Pristionchus species.</title>
        <authorList>
            <person name="Yoshida K."/>
            <person name="Sommer R.J."/>
        </authorList>
    </citation>
    <scope>NUCLEOTIDE SEQUENCE</scope>
    <source>
        <strain evidence="6">RS0144</strain>
    </source>
</reference>
<evidence type="ECO:0000259" key="5">
    <source>
        <dbReference type="Pfam" id="PF00135"/>
    </source>
</evidence>
<feature type="domain" description="Carboxylesterase type B" evidence="5">
    <location>
        <begin position="12"/>
        <end position="254"/>
    </location>
</feature>
<evidence type="ECO:0000313" key="7">
    <source>
        <dbReference type="Proteomes" id="UP001432027"/>
    </source>
</evidence>
<dbReference type="Gene3D" id="3.40.50.1820">
    <property type="entry name" value="alpha/beta hydrolase"/>
    <property type="match status" value="1"/>
</dbReference>
<dbReference type="AlphaFoldDB" id="A0AAV5U807"/>
<dbReference type="Pfam" id="PF00135">
    <property type="entry name" value="COesterase"/>
    <property type="match status" value="1"/>
</dbReference>
<name>A0AAV5U807_9BILA</name>
<protein>
    <recommendedName>
        <fullName evidence="4">Carboxylic ester hydrolase</fullName>
        <ecNumber evidence="4">3.1.1.-</ecNumber>
    </recommendedName>
</protein>
<keyword evidence="2" id="KW-0719">Serine esterase</keyword>
<sequence length="264" mass="28918">NQMDYLRSAPNTPVITIRDGKIQGKRLVDEPGFKADAYLGISFAQPPVEDLRFRKPVAPQKWADTRECFEHPSKCVQVPFPLISNNDQDWPASEDCLYLNVFCPGDYTLKDRKYPVMVYVHGGGFACGSIKMFGDQGICRGLVRQGVIVVLVQYRLGILGFFSTGDALCPGNFGLWDQVEALKWIQDNIGHFGGDKDNVTIFGQSGGGVSVDLLSLSPHTKGLFHRVIPMSGNAQAPFAHKKSSAADCKSFAESELGVKANSND</sequence>
<evidence type="ECO:0000256" key="4">
    <source>
        <dbReference type="RuleBase" id="RU361235"/>
    </source>
</evidence>
<keyword evidence="7" id="KW-1185">Reference proteome</keyword>
<evidence type="ECO:0000256" key="2">
    <source>
        <dbReference type="ARBA" id="ARBA00022487"/>
    </source>
</evidence>
<dbReference type="InterPro" id="IPR002018">
    <property type="entry name" value="CarbesteraseB"/>
</dbReference>
<dbReference type="SUPFAM" id="SSF53474">
    <property type="entry name" value="alpha/beta-Hydrolases"/>
    <property type="match status" value="1"/>
</dbReference>
<evidence type="ECO:0000313" key="6">
    <source>
        <dbReference type="EMBL" id="GMT02532.1"/>
    </source>
</evidence>
<accession>A0AAV5U807</accession>
<dbReference type="Proteomes" id="UP001432027">
    <property type="component" value="Unassembled WGS sequence"/>
</dbReference>